<dbReference type="GO" id="GO:0005634">
    <property type="term" value="C:nucleus"/>
    <property type="evidence" value="ECO:0007669"/>
    <property type="project" value="UniProtKB-SubCell"/>
</dbReference>
<evidence type="ECO:0000256" key="4">
    <source>
        <dbReference type="ARBA" id="ARBA00023163"/>
    </source>
</evidence>
<dbReference type="Proteomes" id="UP001189624">
    <property type="component" value="Chromosome 8"/>
</dbReference>
<dbReference type="PANTHER" id="PTHR31282">
    <property type="entry name" value="WRKY TRANSCRIPTION FACTOR 21-RELATED"/>
    <property type="match status" value="1"/>
</dbReference>
<dbReference type="InterPro" id="IPR044810">
    <property type="entry name" value="WRKY_plant"/>
</dbReference>
<feature type="compositionally biased region" description="Basic residues" evidence="6">
    <location>
        <begin position="110"/>
        <end position="124"/>
    </location>
</feature>
<keyword evidence="9" id="KW-1185">Reference proteome</keyword>
<evidence type="ECO:0000256" key="6">
    <source>
        <dbReference type="SAM" id="MobiDB-lite"/>
    </source>
</evidence>
<feature type="region of interest" description="Disordered" evidence="6">
    <location>
        <begin position="90"/>
        <end position="127"/>
    </location>
</feature>
<evidence type="ECO:0000259" key="7">
    <source>
        <dbReference type="PROSITE" id="PS50811"/>
    </source>
</evidence>
<organism evidence="8 9">
    <name type="scientific">Sphenostylis stenocarpa</name>
    <dbReference type="NCBI Taxonomy" id="92480"/>
    <lineage>
        <taxon>Eukaryota</taxon>
        <taxon>Viridiplantae</taxon>
        <taxon>Streptophyta</taxon>
        <taxon>Embryophyta</taxon>
        <taxon>Tracheophyta</taxon>
        <taxon>Spermatophyta</taxon>
        <taxon>Magnoliopsida</taxon>
        <taxon>eudicotyledons</taxon>
        <taxon>Gunneridae</taxon>
        <taxon>Pentapetalae</taxon>
        <taxon>rosids</taxon>
        <taxon>fabids</taxon>
        <taxon>Fabales</taxon>
        <taxon>Fabaceae</taxon>
        <taxon>Papilionoideae</taxon>
        <taxon>50 kb inversion clade</taxon>
        <taxon>NPAAA clade</taxon>
        <taxon>indigoferoid/millettioid clade</taxon>
        <taxon>Phaseoleae</taxon>
        <taxon>Sphenostylis</taxon>
    </lineage>
</organism>
<evidence type="ECO:0000313" key="8">
    <source>
        <dbReference type="EMBL" id="CAJ1970556.1"/>
    </source>
</evidence>
<dbReference type="AlphaFoldDB" id="A0AA86SQF4"/>
<protein>
    <recommendedName>
        <fullName evidence="7">WRKY domain-containing protein</fullName>
    </recommendedName>
</protein>
<proteinExistence type="predicted"/>
<accession>A0AA86SQF4</accession>
<sequence>MNFFPESESVSAQKKRVILKELVKGREAATQLKFLLQNPFRSEPSLSSHELMANMFTSFTNALSVINTSSVEPGSADGVAHRDLLFSGVNLSPVPDSGNHPSPGDCSGKRSQKGGRGRYNRRRSEKTWTELSCTTDDNHAWRKYGQKGILNSEFPRSYFRCSHKYDQGCRATKQVQQDEEYPEMYRTTYFGIHICKATPKITHSATDSSTWESYFLNSDHDSNVQVPLITPPILTTDQEFPKETHTSSDLTDHKLLDPILLSDLKDFEPSNPTIVPLGKESDNTTADNVYSCTDSQRLDMDFEVAFVHFGTDFHFEEGQLL</sequence>
<keyword evidence="5" id="KW-0539">Nucleus</keyword>
<gene>
    <name evidence="8" type="ORF">AYBTSS11_LOCUS22540</name>
</gene>
<dbReference type="InterPro" id="IPR036576">
    <property type="entry name" value="WRKY_dom_sf"/>
</dbReference>
<dbReference type="Pfam" id="PF03106">
    <property type="entry name" value="WRKY"/>
    <property type="match status" value="1"/>
</dbReference>
<feature type="domain" description="WRKY" evidence="7">
    <location>
        <begin position="136"/>
        <end position="198"/>
    </location>
</feature>
<evidence type="ECO:0000256" key="2">
    <source>
        <dbReference type="ARBA" id="ARBA00023015"/>
    </source>
</evidence>
<reference evidence="8" key="1">
    <citation type="submission" date="2023-10" db="EMBL/GenBank/DDBJ databases">
        <authorList>
            <person name="Domelevo Entfellner J.-B."/>
        </authorList>
    </citation>
    <scope>NUCLEOTIDE SEQUENCE</scope>
</reference>
<comment type="subcellular location">
    <subcellularLocation>
        <location evidence="1">Nucleus</location>
    </subcellularLocation>
</comment>
<dbReference type="GO" id="GO:0003700">
    <property type="term" value="F:DNA-binding transcription factor activity"/>
    <property type="evidence" value="ECO:0007669"/>
    <property type="project" value="InterPro"/>
</dbReference>
<dbReference type="EMBL" id="OY731405">
    <property type="protein sequence ID" value="CAJ1970556.1"/>
    <property type="molecule type" value="Genomic_DNA"/>
</dbReference>
<dbReference type="Gene3D" id="2.20.25.80">
    <property type="entry name" value="WRKY domain"/>
    <property type="match status" value="1"/>
</dbReference>
<dbReference type="GO" id="GO:0043565">
    <property type="term" value="F:sequence-specific DNA binding"/>
    <property type="evidence" value="ECO:0007669"/>
    <property type="project" value="InterPro"/>
</dbReference>
<keyword evidence="3" id="KW-0238">DNA-binding</keyword>
<dbReference type="InterPro" id="IPR003657">
    <property type="entry name" value="WRKY_dom"/>
</dbReference>
<evidence type="ECO:0000256" key="1">
    <source>
        <dbReference type="ARBA" id="ARBA00004123"/>
    </source>
</evidence>
<evidence type="ECO:0000256" key="5">
    <source>
        <dbReference type="ARBA" id="ARBA00023242"/>
    </source>
</evidence>
<keyword evidence="4" id="KW-0804">Transcription</keyword>
<evidence type="ECO:0000256" key="3">
    <source>
        <dbReference type="ARBA" id="ARBA00023125"/>
    </source>
</evidence>
<dbReference type="SMART" id="SM00774">
    <property type="entry name" value="WRKY"/>
    <property type="match status" value="1"/>
</dbReference>
<name>A0AA86SQF4_9FABA</name>
<dbReference type="SUPFAM" id="SSF118290">
    <property type="entry name" value="WRKY DNA-binding domain"/>
    <property type="match status" value="1"/>
</dbReference>
<dbReference type="PROSITE" id="PS50811">
    <property type="entry name" value="WRKY"/>
    <property type="match status" value="1"/>
</dbReference>
<dbReference type="Gramene" id="rna-AYBTSS11_LOCUS22540">
    <property type="protein sequence ID" value="CAJ1970556.1"/>
    <property type="gene ID" value="gene-AYBTSS11_LOCUS22540"/>
</dbReference>
<evidence type="ECO:0000313" key="9">
    <source>
        <dbReference type="Proteomes" id="UP001189624"/>
    </source>
</evidence>
<keyword evidence="2" id="KW-0805">Transcription regulation</keyword>